<comment type="caution">
    <text evidence="1">The sequence shown here is derived from an EMBL/GenBank/DDBJ whole genome shotgun (WGS) entry which is preliminary data.</text>
</comment>
<keyword evidence="2" id="KW-1185">Reference proteome</keyword>
<evidence type="ECO:0000313" key="2">
    <source>
        <dbReference type="Proteomes" id="UP000798662"/>
    </source>
</evidence>
<evidence type="ECO:0000313" key="1">
    <source>
        <dbReference type="EMBL" id="KAK1864856.1"/>
    </source>
</evidence>
<dbReference type="Proteomes" id="UP000798662">
    <property type="component" value="Chromosome 2"/>
</dbReference>
<reference evidence="1" key="1">
    <citation type="submission" date="2019-11" db="EMBL/GenBank/DDBJ databases">
        <title>Nori genome reveals adaptations in red seaweeds to the harsh intertidal environment.</title>
        <authorList>
            <person name="Wang D."/>
            <person name="Mao Y."/>
        </authorList>
    </citation>
    <scope>NUCLEOTIDE SEQUENCE</scope>
    <source>
        <tissue evidence="1">Gametophyte</tissue>
    </source>
</reference>
<dbReference type="EMBL" id="CM020619">
    <property type="protein sequence ID" value="KAK1864856.1"/>
    <property type="molecule type" value="Genomic_DNA"/>
</dbReference>
<sequence>MRVAAVMAPSTGEAAAMAGGVRGLRRRGFFGASTAAVAAVGAVLMASTIGRPADAFYLPGIAPNNYQEGYSLTVYANKLTSPKDHVPFDYYSMGYCAPKSGRKPRSTHLSLGQVLIGERHEPTDYELLMRVDEPCKQLCEKELSSDEVNTFIKRVDLDYLTKMNLDNMPIIMRGPTATGEEVFRLGYPVGFQLNGTSERCLFNHLSFKVKVHKPTFSRAAIYSPPGGQEVYRVVGFEVAPESIDGGCASRAAGATPKHACVTEGRSATVNWTYGVSFEESPLEWATRWDPLLNATPGVREIQWFSIINSLMIALFLTAMVALVLLRTVYLDFARYNSMDNEEEVQEESGWKLIHGDVFRPPRAAGMLSVFVGSGMQLIAMMSVTLGFAVLGFLSPANRGGLLTALLTCWVFTSSFCGYHAAKLYTNLGGENKKAVTLGSAFFFSSIAFSVFFSLNLLLWFNGSTGAVPFLTLLLLLLLWFGISVPLNVLGAYAGYKAKALEWPVRTNQIPREIPHSSAVPPMVFAVFCGVLPFGTVFLELVFVLNSLSNNLLLYYFGFTFIVALILAVTCAEVSVVITYLTLCKEDYHWWWRSFVASGSSALYVFAYALYFLWSQPKSEAMPFLSSMLYLGYASLASLGFGLITGVIGFYASFRFVLACFRSVHID</sequence>
<organism evidence="1 2">
    <name type="scientific">Pyropia yezoensis</name>
    <name type="common">Susabi-nori</name>
    <name type="synonym">Porphyra yezoensis</name>
    <dbReference type="NCBI Taxonomy" id="2788"/>
    <lineage>
        <taxon>Eukaryota</taxon>
        <taxon>Rhodophyta</taxon>
        <taxon>Bangiophyceae</taxon>
        <taxon>Bangiales</taxon>
        <taxon>Bangiaceae</taxon>
        <taxon>Pyropia</taxon>
    </lineage>
</organism>
<protein>
    <submittedName>
        <fullName evidence="1">Uncharacterized protein</fullName>
    </submittedName>
</protein>
<gene>
    <name evidence="1" type="ORF">I4F81_007393</name>
</gene>
<proteinExistence type="predicted"/>
<accession>A0ACC3C3H7</accession>
<name>A0ACC3C3H7_PYRYE</name>